<feature type="domain" description="HTH hxlR-type" evidence="4">
    <location>
        <begin position="21"/>
        <end position="119"/>
    </location>
</feature>
<protein>
    <submittedName>
        <fullName evidence="5">Transcriptional regulator, HxlR family</fullName>
    </submittedName>
</protein>
<evidence type="ECO:0000313" key="5">
    <source>
        <dbReference type="EMBL" id="SEA95754.1"/>
    </source>
</evidence>
<keyword evidence="2" id="KW-0238">DNA-binding</keyword>
<evidence type="ECO:0000313" key="6">
    <source>
        <dbReference type="Proteomes" id="UP000199656"/>
    </source>
</evidence>
<dbReference type="InterPro" id="IPR002577">
    <property type="entry name" value="HTH_HxlR"/>
</dbReference>
<dbReference type="InterPro" id="IPR036388">
    <property type="entry name" value="WH-like_DNA-bd_sf"/>
</dbReference>
<keyword evidence="3" id="KW-0804">Transcription</keyword>
<dbReference type="OrthoDB" id="9797599at2"/>
<dbReference type="STRING" id="408074.SAMN05660909_04353"/>
<gene>
    <name evidence="5" type="ORF">SAMN05660909_04353</name>
</gene>
<name>A0A1H4FEJ9_9BACT</name>
<dbReference type="PROSITE" id="PS51118">
    <property type="entry name" value="HTH_HXLR"/>
    <property type="match status" value="1"/>
</dbReference>
<accession>A0A1H4FEJ9</accession>
<dbReference type="EMBL" id="FNRL01000024">
    <property type="protein sequence ID" value="SEA95754.1"/>
    <property type="molecule type" value="Genomic_DNA"/>
</dbReference>
<dbReference type="PANTHER" id="PTHR33204:SF29">
    <property type="entry name" value="TRANSCRIPTIONAL REGULATOR"/>
    <property type="match status" value="1"/>
</dbReference>
<dbReference type="Gene3D" id="1.10.10.10">
    <property type="entry name" value="Winged helix-like DNA-binding domain superfamily/Winged helix DNA-binding domain"/>
    <property type="match status" value="1"/>
</dbReference>
<evidence type="ECO:0000256" key="1">
    <source>
        <dbReference type="ARBA" id="ARBA00023015"/>
    </source>
</evidence>
<evidence type="ECO:0000256" key="3">
    <source>
        <dbReference type="ARBA" id="ARBA00023163"/>
    </source>
</evidence>
<reference evidence="6" key="1">
    <citation type="submission" date="2016-10" db="EMBL/GenBank/DDBJ databases">
        <authorList>
            <person name="Varghese N."/>
            <person name="Submissions S."/>
        </authorList>
    </citation>
    <scope>NUCLEOTIDE SEQUENCE [LARGE SCALE GENOMIC DNA]</scope>
    <source>
        <strain evidence="6">DSM 23920</strain>
    </source>
</reference>
<dbReference type="AlphaFoldDB" id="A0A1H4FEJ9"/>
<sequence>MTDIKASSTIQQNKNTVFSNCPVTFVMDKIGGYWKPILLFNLLTGAKRYSELRRAVPTITEKVLIQQLKQLEQDGLVIRKSKPVVPPHVTYDLTKTGRALRPVLHAMATWAVHNSGKQGKRFARQMEEFPAEQS</sequence>
<evidence type="ECO:0000259" key="4">
    <source>
        <dbReference type="PROSITE" id="PS51118"/>
    </source>
</evidence>
<dbReference type="SUPFAM" id="SSF46785">
    <property type="entry name" value="Winged helix' DNA-binding domain"/>
    <property type="match status" value="1"/>
</dbReference>
<dbReference type="GO" id="GO:0003677">
    <property type="term" value="F:DNA binding"/>
    <property type="evidence" value="ECO:0007669"/>
    <property type="project" value="UniProtKB-KW"/>
</dbReference>
<dbReference type="PANTHER" id="PTHR33204">
    <property type="entry name" value="TRANSCRIPTIONAL REGULATOR, MARR FAMILY"/>
    <property type="match status" value="1"/>
</dbReference>
<dbReference type="RefSeq" id="WP_089764171.1">
    <property type="nucleotide sequence ID" value="NZ_JAUSSL010000036.1"/>
</dbReference>
<dbReference type="Proteomes" id="UP000199656">
    <property type="component" value="Unassembled WGS sequence"/>
</dbReference>
<keyword evidence="1" id="KW-0805">Transcription regulation</keyword>
<evidence type="ECO:0000256" key="2">
    <source>
        <dbReference type="ARBA" id="ARBA00023125"/>
    </source>
</evidence>
<dbReference type="Pfam" id="PF01638">
    <property type="entry name" value="HxlR"/>
    <property type="match status" value="1"/>
</dbReference>
<keyword evidence="6" id="KW-1185">Reference proteome</keyword>
<dbReference type="InterPro" id="IPR036390">
    <property type="entry name" value="WH_DNA-bd_sf"/>
</dbReference>
<organism evidence="5 6">
    <name type="scientific">Chitinophaga terrae</name>
    <name type="common">ex Kim and Jung 2007</name>
    <dbReference type="NCBI Taxonomy" id="408074"/>
    <lineage>
        <taxon>Bacteria</taxon>
        <taxon>Pseudomonadati</taxon>
        <taxon>Bacteroidota</taxon>
        <taxon>Chitinophagia</taxon>
        <taxon>Chitinophagales</taxon>
        <taxon>Chitinophagaceae</taxon>
        <taxon>Chitinophaga</taxon>
    </lineage>
</organism>
<proteinExistence type="predicted"/>